<organism evidence="2">
    <name type="scientific">marine sediment metagenome</name>
    <dbReference type="NCBI Taxonomy" id="412755"/>
    <lineage>
        <taxon>unclassified sequences</taxon>
        <taxon>metagenomes</taxon>
        <taxon>ecological metagenomes</taxon>
    </lineage>
</organism>
<evidence type="ECO:0000313" key="2">
    <source>
        <dbReference type="EMBL" id="GAG40128.1"/>
    </source>
</evidence>
<evidence type="ECO:0000256" key="1">
    <source>
        <dbReference type="SAM" id="Phobius"/>
    </source>
</evidence>
<sequence length="161" mass="18595">MKSLNLKRWPLAIIFSVLVVVVLYVYIIAPMFRENTYVEMTNSLYKLSWECIADNYSDDLTEDGIVFRTDSYVNGTCSDVVFLRDVKRRITGLENRDETLGHAKFIVKQIKESDANAVFIKSIILMTEDGEVVEDWTDKFNFEDEEVEDAPLDQSKTKFAV</sequence>
<gene>
    <name evidence="2" type="ORF">S01H1_69482</name>
</gene>
<protein>
    <submittedName>
        <fullName evidence="2">Uncharacterized protein</fullName>
    </submittedName>
</protein>
<dbReference type="AlphaFoldDB" id="X0XU26"/>
<accession>X0XU26</accession>
<reference evidence="2" key="1">
    <citation type="journal article" date="2014" name="Front. Microbiol.">
        <title>High frequency of phylogenetically diverse reductive dehalogenase-homologous genes in deep subseafloor sedimentary metagenomes.</title>
        <authorList>
            <person name="Kawai M."/>
            <person name="Futagami T."/>
            <person name="Toyoda A."/>
            <person name="Takaki Y."/>
            <person name="Nishi S."/>
            <person name="Hori S."/>
            <person name="Arai W."/>
            <person name="Tsubouchi T."/>
            <person name="Morono Y."/>
            <person name="Uchiyama I."/>
            <person name="Ito T."/>
            <person name="Fujiyama A."/>
            <person name="Inagaki F."/>
            <person name="Takami H."/>
        </authorList>
    </citation>
    <scope>NUCLEOTIDE SEQUENCE</scope>
    <source>
        <strain evidence="2">Expedition CK06-06</strain>
    </source>
</reference>
<feature type="transmembrane region" description="Helical" evidence="1">
    <location>
        <begin position="12"/>
        <end position="32"/>
    </location>
</feature>
<keyword evidence="1" id="KW-0812">Transmembrane</keyword>
<dbReference type="EMBL" id="BARS01046139">
    <property type="protein sequence ID" value="GAG40128.1"/>
    <property type="molecule type" value="Genomic_DNA"/>
</dbReference>
<keyword evidence="1" id="KW-0472">Membrane</keyword>
<keyword evidence="1" id="KW-1133">Transmembrane helix</keyword>
<comment type="caution">
    <text evidence="2">The sequence shown here is derived from an EMBL/GenBank/DDBJ whole genome shotgun (WGS) entry which is preliminary data.</text>
</comment>
<proteinExistence type="predicted"/>
<name>X0XU26_9ZZZZ</name>